<feature type="transmembrane region" description="Helical" evidence="10">
    <location>
        <begin position="284"/>
        <end position="303"/>
    </location>
</feature>
<evidence type="ECO:0000256" key="2">
    <source>
        <dbReference type="ARBA" id="ARBA00022448"/>
    </source>
</evidence>
<dbReference type="GO" id="GO:0005789">
    <property type="term" value="C:endoplasmic reticulum membrane"/>
    <property type="evidence" value="ECO:0007669"/>
    <property type="project" value="UniProtKB-SubCell"/>
</dbReference>
<dbReference type="AlphaFoldDB" id="U5EDR8"/>
<evidence type="ECO:0000256" key="7">
    <source>
        <dbReference type="ARBA" id="ARBA00023121"/>
    </source>
</evidence>
<keyword evidence="2" id="KW-0813">Transport</keyword>
<feature type="non-terminal residue" evidence="12">
    <location>
        <position position="1"/>
    </location>
</feature>
<feature type="region of interest" description="Disordered" evidence="9">
    <location>
        <begin position="790"/>
        <end position="811"/>
    </location>
</feature>
<keyword evidence="3 10" id="KW-0812">Transmembrane</keyword>
<keyword evidence="7" id="KW-0446">Lipid-binding</keyword>
<proteinExistence type="evidence at transcript level"/>
<dbReference type="EMBL" id="GANO01004637">
    <property type="protein sequence ID" value="JAB55234.1"/>
    <property type="molecule type" value="mRNA"/>
</dbReference>
<feature type="region of interest" description="Disordered" evidence="9">
    <location>
        <begin position="1020"/>
        <end position="1039"/>
    </location>
</feature>
<evidence type="ECO:0000256" key="8">
    <source>
        <dbReference type="ARBA" id="ARBA00023136"/>
    </source>
</evidence>
<feature type="region of interest" description="Disordered" evidence="9">
    <location>
        <begin position="347"/>
        <end position="367"/>
    </location>
</feature>
<reference evidence="12" key="1">
    <citation type="journal article" date="2014" name="Insect Biochem. Mol. Biol.">
        <title>An insight into the sialome of the frog biting fly, Corethrella appendiculata.</title>
        <authorList>
            <person name="Ribeiro J.M.C."/>
            <person name="Chagas A.C."/>
            <person name="Pham V.M."/>
            <person name="Lounibos L.P."/>
            <person name="Calvo E."/>
        </authorList>
    </citation>
    <scope>NUCLEOTIDE SEQUENCE</scope>
    <source>
        <tissue evidence="12">Salivary glands</tissue>
    </source>
</reference>
<evidence type="ECO:0000256" key="9">
    <source>
        <dbReference type="SAM" id="MobiDB-lite"/>
    </source>
</evidence>
<keyword evidence="4" id="KW-0256">Endoplasmic reticulum</keyword>
<dbReference type="PANTHER" id="PTHR13466:SF0">
    <property type="entry name" value="SMP-LTD DOMAIN-CONTAINING PROTEIN"/>
    <property type="match status" value="1"/>
</dbReference>
<evidence type="ECO:0000256" key="10">
    <source>
        <dbReference type="SAM" id="Phobius"/>
    </source>
</evidence>
<evidence type="ECO:0000256" key="6">
    <source>
        <dbReference type="ARBA" id="ARBA00023055"/>
    </source>
</evidence>
<dbReference type="GO" id="GO:0008289">
    <property type="term" value="F:lipid binding"/>
    <property type="evidence" value="ECO:0007669"/>
    <property type="project" value="UniProtKB-KW"/>
</dbReference>
<feature type="compositionally biased region" description="Low complexity" evidence="9">
    <location>
        <begin position="146"/>
        <end position="162"/>
    </location>
</feature>
<feature type="domain" description="SMP-LTD" evidence="11">
    <location>
        <begin position="678"/>
        <end position="1009"/>
    </location>
</feature>
<comment type="subcellular location">
    <subcellularLocation>
        <location evidence="1">Endoplasmic reticulum membrane</location>
    </subcellularLocation>
</comment>
<evidence type="ECO:0000256" key="1">
    <source>
        <dbReference type="ARBA" id="ARBA00004586"/>
    </source>
</evidence>
<dbReference type="CDD" id="cd21675">
    <property type="entry name" value="SMP_TEX2"/>
    <property type="match status" value="1"/>
</dbReference>
<dbReference type="GO" id="GO:0006869">
    <property type="term" value="P:lipid transport"/>
    <property type="evidence" value="ECO:0007669"/>
    <property type="project" value="UniProtKB-KW"/>
</dbReference>
<evidence type="ECO:0000256" key="5">
    <source>
        <dbReference type="ARBA" id="ARBA00022989"/>
    </source>
</evidence>
<dbReference type="InterPro" id="IPR031468">
    <property type="entry name" value="SMP_LBD"/>
</dbReference>
<feature type="region of interest" description="Disordered" evidence="9">
    <location>
        <begin position="138"/>
        <end position="163"/>
    </location>
</feature>
<sequence>RSGSIEGISQVSPSSNDSSTWKMIKGKVSQAMDDIKASKQEQKQKKDLQQQQQQQQKQKDNIFVIDDLDNDNSFNDLSTGQSKQFEIVDIKVKQTMDTDDESDANIFNDNISTITTNSSNNDDNSSIFKSLTSFRKRTNRKNNDESNPVSLTSSPSSSGYTSKLATTLRKRSCIKLGNINSEKNSLDDDDGELIDADACGKDEKEKYNDIESGVEMLEEMILPDENELENGDNDLLKSQTLQSQQQQQEQQQKYIEQIEADLLKQKQLDEENYIRKRNDAIKNLFLILLIILIIIYIYCLSTIPEFMQGVVICLLILTLFSNLQKLLLNVFECLILKWYKNSKLTTEQKHTKRSTNPQNREIGSHSSSSSSILNELFLSSIDEFKPIRTYCGWMNEIHSYDPNNYHVSMTKSVYIKLSGTTLRISNTNQRITKRTQWNEIYLDKNNISFTKHRYYNILGGSIEMCPKGLARKRYFNRKYPIELILKDTKYSYNNHNNNNTNYNDINWNETNSNNSQTNTENDDGDCEIIDFASKLLNSDTNQLTQQESFIDSTSTTTTIKSTPKKETISSDDIRILLFARCDREKEDWYRRFKAASLGQISNSSFYIKDLMDLDNVNFIQSCSGVFDNLIMTTDSVRCIKGFLEFMSRYQKFTDSRFDLNSCQENLWKGIDQSTFIGPCSSVAWINILMGRILYSCLNDQVLLKKIQDFLQKKMSVIRLPSFMEEVTVAEIHLGQQPPIIQKLTQPILDERGIWFDANLSYDGLMHMTITTKLNLMRLKKQQHHTNISLGNILNNNNNNNSETTNLSSSVGGETVTTTVNCDAIYDSDAETSGSTSESECSLNYDDTISASNIASASNTNPTDNMSTSLTGAKDILNTSNISGTSASSNVNSSRRILKIVDRITASNLFQSATEYSYIQRAMENMTTKIKLRVELKGLIGTAVINIPTPPTDRIWLTFRDPPRLMITAKPAVGDRTLDWNIITNIIENKLCDEVFKYLVYPNMIDVVVTFLGESTYNCTTNATGNNNNNTNTSNNANNN</sequence>
<protein>
    <submittedName>
        <fullName evidence="12">Putative conserved plasma membrane protein</fullName>
    </submittedName>
</protein>
<evidence type="ECO:0000256" key="4">
    <source>
        <dbReference type="ARBA" id="ARBA00022824"/>
    </source>
</evidence>
<keyword evidence="8 10" id="KW-0472">Membrane</keyword>
<organism evidence="12">
    <name type="scientific">Corethrella appendiculata</name>
    <dbReference type="NCBI Taxonomy" id="1370023"/>
    <lineage>
        <taxon>Eukaryota</taxon>
        <taxon>Metazoa</taxon>
        <taxon>Ecdysozoa</taxon>
        <taxon>Arthropoda</taxon>
        <taxon>Hexapoda</taxon>
        <taxon>Insecta</taxon>
        <taxon>Pterygota</taxon>
        <taxon>Neoptera</taxon>
        <taxon>Endopterygota</taxon>
        <taxon>Diptera</taxon>
        <taxon>Nematocera</taxon>
        <taxon>Culicoidea</taxon>
        <taxon>Chaoboridae</taxon>
        <taxon>Corethrella</taxon>
    </lineage>
</organism>
<name>U5EDR8_9DIPT</name>
<accession>U5EDR8</accession>
<keyword evidence="5 10" id="KW-1133">Transmembrane helix</keyword>
<evidence type="ECO:0000259" key="11">
    <source>
        <dbReference type="PROSITE" id="PS51847"/>
    </source>
</evidence>
<evidence type="ECO:0000313" key="12">
    <source>
        <dbReference type="EMBL" id="JAB55234.1"/>
    </source>
</evidence>
<feature type="compositionally biased region" description="Basic and acidic residues" evidence="9">
    <location>
        <begin position="33"/>
        <end position="48"/>
    </location>
</feature>
<keyword evidence="6" id="KW-0445">Lipid transport</keyword>
<dbReference type="PANTHER" id="PTHR13466">
    <property type="entry name" value="TEX2 PROTEIN-RELATED"/>
    <property type="match status" value="1"/>
</dbReference>
<feature type="region of interest" description="Disordered" evidence="9">
    <location>
        <begin position="1"/>
        <end position="63"/>
    </location>
</feature>
<evidence type="ECO:0000256" key="3">
    <source>
        <dbReference type="ARBA" id="ARBA00022692"/>
    </source>
</evidence>
<dbReference type="PROSITE" id="PS51847">
    <property type="entry name" value="SMP"/>
    <property type="match status" value="1"/>
</dbReference>
<feature type="compositionally biased region" description="Polar residues" evidence="9">
    <location>
        <begin position="1"/>
        <end position="21"/>
    </location>
</feature>